<evidence type="ECO:0000256" key="1">
    <source>
        <dbReference type="SAM" id="MobiDB-lite"/>
    </source>
</evidence>
<organism evidence="2 3">
    <name type="scientific">Colocasia esculenta</name>
    <name type="common">Wild taro</name>
    <name type="synonym">Arum esculentum</name>
    <dbReference type="NCBI Taxonomy" id="4460"/>
    <lineage>
        <taxon>Eukaryota</taxon>
        <taxon>Viridiplantae</taxon>
        <taxon>Streptophyta</taxon>
        <taxon>Embryophyta</taxon>
        <taxon>Tracheophyta</taxon>
        <taxon>Spermatophyta</taxon>
        <taxon>Magnoliopsida</taxon>
        <taxon>Liliopsida</taxon>
        <taxon>Araceae</taxon>
        <taxon>Aroideae</taxon>
        <taxon>Colocasieae</taxon>
        <taxon>Colocasia</taxon>
    </lineage>
</organism>
<comment type="caution">
    <text evidence="2">The sequence shown here is derived from an EMBL/GenBank/DDBJ whole genome shotgun (WGS) entry which is preliminary data.</text>
</comment>
<keyword evidence="3" id="KW-1185">Reference proteome</keyword>
<dbReference type="EMBL" id="NMUH01001665">
    <property type="protein sequence ID" value="MQL94367.1"/>
    <property type="molecule type" value="Genomic_DNA"/>
</dbReference>
<name>A0A843VIW4_COLES</name>
<reference evidence="2" key="1">
    <citation type="submission" date="2017-07" db="EMBL/GenBank/DDBJ databases">
        <title>Taro Niue Genome Assembly and Annotation.</title>
        <authorList>
            <person name="Atibalentja N."/>
            <person name="Keating K."/>
            <person name="Fields C.J."/>
        </authorList>
    </citation>
    <scope>NUCLEOTIDE SEQUENCE</scope>
    <source>
        <strain evidence="2">Niue_2</strain>
        <tissue evidence="2">Leaf</tissue>
    </source>
</reference>
<dbReference type="AlphaFoldDB" id="A0A843VIW4"/>
<feature type="region of interest" description="Disordered" evidence="1">
    <location>
        <begin position="1"/>
        <end position="54"/>
    </location>
</feature>
<evidence type="ECO:0000313" key="3">
    <source>
        <dbReference type="Proteomes" id="UP000652761"/>
    </source>
</evidence>
<gene>
    <name evidence="2" type="ORF">Taro_027026</name>
</gene>
<sequence length="67" mass="7330">MPEKRLNSHMRTTLDEYPGCPQRRTLDPSSALPLRRPNPPDPSLAGECPLHSAPPSSCPIVRALSLT</sequence>
<dbReference type="Proteomes" id="UP000652761">
    <property type="component" value="Unassembled WGS sequence"/>
</dbReference>
<proteinExistence type="predicted"/>
<protein>
    <submittedName>
        <fullName evidence="2">Uncharacterized protein</fullName>
    </submittedName>
</protein>
<evidence type="ECO:0000313" key="2">
    <source>
        <dbReference type="EMBL" id="MQL94367.1"/>
    </source>
</evidence>
<accession>A0A843VIW4</accession>